<feature type="transmembrane region" description="Helical" evidence="1">
    <location>
        <begin position="80"/>
        <end position="100"/>
    </location>
</feature>
<feature type="transmembrane region" description="Helical" evidence="1">
    <location>
        <begin position="12"/>
        <end position="30"/>
    </location>
</feature>
<gene>
    <name evidence="2" type="ORF">FKZ61_20695</name>
</gene>
<keyword evidence="3" id="KW-1185">Reference proteome</keyword>
<dbReference type="EMBL" id="VIGC01000037">
    <property type="protein sequence ID" value="TQE93566.1"/>
    <property type="molecule type" value="Genomic_DNA"/>
</dbReference>
<proteinExistence type="predicted"/>
<dbReference type="InParanoid" id="A0A540V9W5"/>
<organism evidence="2 3">
    <name type="scientific">Litorilinea aerophila</name>
    <dbReference type="NCBI Taxonomy" id="1204385"/>
    <lineage>
        <taxon>Bacteria</taxon>
        <taxon>Bacillati</taxon>
        <taxon>Chloroflexota</taxon>
        <taxon>Caldilineae</taxon>
        <taxon>Caldilineales</taxon>
        <taxon>Caldilineaceae</taxon>
        <taxon>Litorilinea</taxon>
    </lineage>
</organism>
<feature type="transmembrane region" description="Helical" evidence="1">
    <location>
        <begin position="106"/>
        <end position="125"/>
    </location>
</feature>
<comment type="caution">
    <text evidence="2">The sequence shown here is derived from an EMBL/GenBank/DDBJ whole genome shotgun (WGS) entry which is preliminary data.</text>
</comment>
<protein>
    <submittedName>
        <fullName evidence="2">Uncharacterized protein</fullName>
    </submittedName>
</protein>
<dbReference type="RefSeq" id="WP_141612074.1">
    <property type="nucleotide sequence ID" value="NZ_VIGC02000037.1"/>
</dbReference>
<dbReference type="AlphaFoldDB" id="A0A540V9W5"/>
<evidence type="ECO:0000313" key="3">
    <source>
        <dbReference type="Proteomes" id="UP000317371"/>
    </source>
</evidence>
<reference evidence="2 3" key="1">
    <citation type="submission" date="2019-06" db="EMBL/GenBank/DDBJ databases">
        <title>Genome sequence of Litorilinea aerophila BAA-2444.</title>
        <authorList>
            <person name="Maclea K.S."/>
            <person name="Maurais E.G."/>
            <person name="Iannazzi L.C."/>
        </authorList>
    </citation>
    <scope>NUCLEOTIDE SEQUENCE [LARGE SCALE GENOMIC DNA]</scope>
    <source>
        <strain evidence="2 3">ATCC BAA-2444</strain>
    </source>
</reference>
<evidence type="ECO:0000256" key="1">
    <source>
        <dbReference type="SAM" id="Phobius"/>
    </source>
</evidence>
<keyword evidence="1" id="KW-1133">Transmembrane helix</keyword>
<keyword evidence="1" id="KW-0472">Membrane</keyword>
<accession>A0A540V9W5</accession>
<keyword evidence="1" id="KW-0812">Transmembrane</keyword>
<evidence type="ECO:0000313" key="2">
    <source>
        <dbReference type="EMBL" id="TQE93566.1"/>
    </source>
</evidence>
<sequence>MKERQIVLPKPLLGSIVLLLVLGYVAHLLTPRMFTEQQIANNVLLAAIPFILIFVAIVLAFVTLIVVASTYLSHAVPESIYRVVEYAAMAGILAGIVAMFQPWSLALYRLGFLLLFMATLFYILWSHISPMITEEIG</sequence>
<feature type="transmembrane region" description="Helical" evidence="1">
    <location>
        <begin position="42"/>
        <end position="68"/>
    </location>
</feature>
<name>A0A540V9W5_9CHLR</name>
<dbReference type="Proteomes" id="UP000317371">
    <property type="component" value="Unassembled WGS sequence"/>
</dbReference>